<dbReference type="EMBL" id="QPHM01000001">
    <property type="protein sequence ID" value="RCU47988.1"/>
    <property type="molecule type" value="Genomic_DNA"/>
</dbReference>
<evidence type="ECO:0000313" key="2">
    <source>
        <dbReference type="EMBL" id="RCU47988.1"/>
    </source>
</evidence>
<comment type="caution">
    <text evidence="2">The sequence shown here is derived from an EMBL/GenBank/DDBJ whole genome shotgun (WGS) entry which is preliminary data.</text>
</comment>
<dbReference type="AlphaFoldDB" id="A0A368NBU8"/>
<sequence>MDSNTVLTVGFVVLVAAVLFVTVRAGAVAVGLLPPARGTDDGTREARDSGESTVVEAGESGPVETDGSVSAEGDDAGRSRITAADHERIRSHLEKDRFHRRPDDLLPSEDDGS</sequence>
<feature type="region of interest" description="Disordered" evidence="1">
    <location>
        <begin position="33"/>
        <end position="113"/>
    </location>
</feature>
<organism evidence="2 3">
    <name type="scientific">Haloplanus salinus</name>
    <dbReference type="NCBI Taxonomy" id="1126245"/>
    <lineage>
        <taxon>Archaea</taxon>
        <taxon>Methanobacteriati</taxon>
        <taxon>Methanobacteriota</taxon>
        <taxon>Stenosarchaea group</taxon>
        <taxon>Halobacteria</taxon>
        <taxon>Halobacteriales</taxon>
        <taxon>Haloferacaceae</taxon>
        <taxon>Haloplanus</taxon>
    </lineage>
</organism>
<dbReference type="OrthoDB" id="378684at2157"/>
<protein>
    <submittedName>
        <fullName evidence="2">Uncharacterized protein</fullName>
    </submittedName>
</protein>
<proteinExistence type="predicted"/>
<evidence type="ECO:0000313" key="3">
    <source>
        <dbReference type="Proteomes" id="UP000252189"/>
    </source>
</evidence>
<keyword evidence="3" id="KW-1185">Reference proteome</keyword>
<dbReference type="Proteomes" id="UP000252189">
    <property type="component" value="Unassembled WGS sequence"/>
</dbReference>
<feature type="compositionally biased region" description="Basic and acidic residues" evidence="1">
    <location>
        <begin position="75"/>
        <end position="104"/>
    </location>
</feature>
<dbReference type="RefSeq" id="WP_114449549.1">
    <property type="nucleotide sequence ID" value="NZ_QPHM01000001.1"/>
</dbReference>
<accession>A0A368NBU8</accession>
<gene>
    <name evidence="2" type="ORF">DU504_12175</name>
</gene>
<reference evidence="2 3" key="1">
    <citation type="submission" date="2018-07" db="EMBL/GenBank/DDBJ databases">
        <title>Genome sequences of Haloplanus salinus JCM 18368T.</title>
        <authorList>
            <person name="Kim Y.B."/>
            <person name="Roh S.W."/>
        </authorList>
    </citation>
    <scope>NUCLEOTIDE SEQUENCE [LARGE SCALE GENOMIC DNA]</scope>
    <source>
        <strain evidence="2 3">JCM 18368</strain>
    </source>
</reference>
<feature type="compositionally biased region" description="Basic and acidic residues" evidence="1">
    <location>
        <begin position="38"/>
        <end position="50"/>
    </location>
</feature>
<evidence type="ECO:0000256" key="1">
    <source>
        <dbReference type="SAM" id="MobiDB-lite"/>
    </source>
</evidence>
<name>A0A368NBU8_9EURY</name>